<organism evidence="1 2">
    <name type="scientific">Streptomyces anatolicus</name>
    <dbReference type="NCBI Taxonomy" id="2675858"/>
    <lineage>
        <taxon>Bacteria</taxon>
        <taxon>Bacillati</taxon>
        <taxon>Actinomycetota</taxon>
        <taxon>Actinomycetes</taxon>
        <taxon>Kitasatosporales</taxon>
        <taxon>Streptomycetaceae</taxon>
        <taxon>Streptomyces</taxon>
    </lineage>
</organism>
<sequence>MEWAFMEPVEYKPARRPWIREILAGAAASMLSNLVWEALAVAARHLI</sequence>
<dbReference type="Pfam" id="PF19946">
    <property type="entry name" value="DUF6408"/>
    <property type="match status" value="1"/>
</dbReference>
<protein>
    <submittedName>
        <fullName evidence="1">Uncharacterized protein</fullName>
    </submittedName>
</protein>
<dbReference type="RefSeq" id="WP_258021576.1">
    <property type="nucleotide sequence ID" value="NZ_WMBF01000217.1"/>
</dbReference>
<comment type="caution">
    <text evidence="1">The sequence shown here is derived from an EMBL/GenBank/DDBJ whole genome shotgun (WGS) entry which is preliminary data.</text>
</comment>
<dbReference type="InterPro" id="IPR045639">
    <property type="entry name" value="DUF6408"/>
</dbReference>
<proteinExistence type="predicted"/>
<gene>
    <name evidence="1" type="ORF">GKQ77_19355</name>
</gene>
<accession>A0ABS6YQI8</accession>
<dbReference type="EMBL" id="WMBF01000217">
    <property type="protein sequence ID" value="MBW5423694.1"/>
    <property type="molecule type" value="Genomic_DNA"/>
</dbReference>
<name>A0ABS6YQI8_9ACTN</name>
<evidence type="ECO:0000313" key="2">
    <source>
        <dbReference type="Proteomes" id="UP001197114"/>
    </source>
</evidence>
<reference evidence="1 2" key="1">
    <citation type="submission" date="2019-11" db="EMBL/GenBank/DDBJ databases">
        <authorList>
            <person name="Ay H."/>
        </authorList>
    </citation>
    <scope>NUCLEOTIDE SEQUENCE [LARGE SCALE GENOMIC DNA]</scope>
    <source>
        <strain evidence="1 2">BG9H</strain>
    </source>
</reference>
<dbReference type="Proteomes" id="UP001197114">
    <property type="component" value="Unassembled WGS sequence"/>
</dbReference>
<keyword evidence="2" id="KW-1185">Reference proteome</keyword>
<evidence type="ECO:0000313" key="1">
    <source>
        <dbReference type="EMBL" id="MBW5423694.1"/>
    </source>
</evidence>